<evidence type="ECO:0000313" key="3">
    <source>
        <dbReference type="Proteomes" id="UP000472261"/>
    </source>
</evidence>
<dbReference type="PANTHER" id="PTHR38326">
    <property type="entry name" value="CHROMOSOME 11 OPEN READING FRAME 97"/>
    <property type="match status" value="1"/>
</dbReference>
<keyword evidence="3" id="KW-1185">Reference proteome</keyword>
<reference evidence="2" key="2">
    <citation type="submission" date="2025-09" db="UniProtKB">
        <authorList>
            <consortium name="Ensembl"/>
        </authorList>
    </citation>
    <scope>IDENTIFICATION</scope>
</reference>
<dbReference type="GO" id="GO:0097546">
    <property type="term" value="C:ciliary base"/>
    <property type="evidence" value="ECO:0007669"/>
    <property type="project" value="TreeGrafter"/>
</dbReference>
<proteinExistence type="predicted"/>
<protein>
    <submittedName>
        <fullName evidence="2">Chromosome 11 open reading frame 97</fullName>
    </submittedName>
</protein>
<evidence type="ECO:0000313" key="2">
    <source>
        <dbReference type="Ensembl" id="ENSPCLP00000001373.1"/>
    </source>
</evidence>
<feature type="region of interest" description="Disordered" evidence="1">
    <location>
        <begin position="1"/>
        <end position="49"/>
    </location>
</feature>
<dbReference type="InterPro" id="IPR040429">
    <property type="entry name" value="C11orf97-like"/>
</dbReference>
<dbReference type="OMA" id="YIRRDEC"/>
<dbReference type="Proteomes" id="UP000472261">
    <property type="component" value="Unplaced"/>
</dbReference>
<accession>A0A669P5B0</accession>
<dbReference type="PANTHER" id="PTHR38326:SF1">
    <property type="entry name" value="CHROMOSOME 11 OPEN READING FRAME 97"/>
    <property type="match status" value="1"/>
</dbReference>
<dbReference type="AlphaFoldDB" id="A0A669P5B0"/>
<dbReference type="Ensembl" id="ENSPCLT00000001877.1">
    <property type="protein sequence ID" value="ENSPCLP00000001373.1"/>
    <property type="gene ID" value="ENSPCLG00000001168.1"/>
</dbReference>
<sequence>MRAANSQQRAGAAEESDGDGSSETAGGGQPRERPVPSCRPAPRALPGSPVPWNFLYVEPCKRVKEILEEELCFWKEECHIRHPAAAALKGIWSVKKNFSIRGLQPASQNRNGLLLQPQIYSRHVGMKSKSEQKESLPITTHFKVVS</sequence>
<organism evidence="2 3">
    <name type="scientific">Phasianus colchicus</name>
    <name type="common">Common pheasant</name>
    <dbReference type="NCBI Taxonomy" id="9054"/>
    <lineage>
        <taxon>Eukaryota</taxon>
        <taxon>Metazoa</taxon>
        <taxon>Chordata</taxon>
        <taxon>Craniata</taxon>
        <taxon>Vertebrata</taxon>
        <taxon>Euteleostomi</taxon>
        <taxon>Archelosauria</taxon>
        <taxon>Archosauria</taxon>
        <taxon>Dinosauria</taxon>
        <taxon>Saurischia</taxon>
        <taxon>Theropoda</taxon>
        <taxon>Coelurosauria</taxon>
        <taxon>Aves</taxon>
        <taxon>Neognathae</taxon>
        <taxon>Galloanserae</taxon>
        <taxon>Galliformes</taxon>
        <taxon>Phasianidae</taxon>
        <taxon>Phasianinae</taxon>
        <taxon>Phasianus</taxon>
    </lineage>
</organism>
<reference evidence="2" key="1">
    <citation type="submission" date="2025-08" db="UniProtKB">
        <authorList>
            <consortium name="Ensembl"/>
        </authorList>
    </citation>
    <scope>IDENTIFICATION</scope>
</reference>
<evidence type="ECO:0000256" key="1">
    <source>
        <dbReference type="SAM" id="MobiDB-lite"/>
    </source>
</evidence>
<name>A0A669P5B0_PHACC</name>